<feature type="coiled-coil region" evidence="1">
    <location>
        <begin position="13"/>
        <end position="57"/>
    </location>
</feature>
<organism evidence="2">
    <name type="scientific">Dasosvirus sp</name>
    <dbReference type="NCBI Taxonomy" id="2487764"/>
    <lineage>
        <taxon>Viruses</taxon>
        <taxon>Varidnaviria</taxon>
        <taxon>Bamfordvirae</taxon>
        <taxon>Nucleocytoviricota</taxon>
        <taxon>Megaviricetes</taxon>
        <taxon>Imitervirales</taxon>
        <taxon>Mimiviridae</taxon>
        <taxon>Klosneuvirinae</taxon>
    </lineage>
</organism>
<name>A0A3G4ZRE0_9VIRU</name>
<keyword evidence="1" id="KW-0175">Coiled coil</keyword>
<sequence length="272" mass="33254">MSKRTDKKEITVITKKQKLNDEYDETKKELERIQDKYENAMKTIEEKIKEMKKIESKEKTDFDYSKLRKRNIYQLNKYDLFDIYQDRFGENETIKAQFLMTTNFADPAKCFSWNKKKREYEQINKRMYNDFLKTLLSFKSCAFCDSLTHSLTFKKSCKKFMKTYKKIFKENKYSIRSLTVEDMHNMDWLMKLYVFYKMDPERTTDYNELTESVGQYIVHRSCRICKSIHHSTSKCLKDNGKYSKEERNEKYCKICFFNNHYSSQCFYRFTNR</sequence>
<reference evidence="2" key="1">
    <citation type="submission" date="2018-10" db="EMBL/GenBank/DDBJ databases">
        <title>Hidden diversity of soil giant viruses.</title>
        <authorList>
            <person name="Schulz F."/>
            <person name="Alteio L."/>
            <person name="Goudeau D."/>
            <person name="Ryan E.M."/>
            <person name="Malmstrom R.R."/>
            <person name="Blanchard J."/>
            <person name="Woyke T."/>
        </authorList>
    </citation>
    <scope>NUCLEOTIDE SEQUENCE</scope>
    <source>
        <strain evidence="2">DSV1</strain>
    </source>
</reference>
<dbReference type="EMBL" id="MK072045">
    <property type="protein sequence ID" value="AYV77482.1"/>
    <property type="molecule type" value="Genomic_DNA"/>
</dbReference>
<gene>
    <name evidence="2" type="ORF">Dasosvirus4_3</name>
</gene>
<evidence type="ECO:0000256" key="1">
    <source>
        <dbReference type="SAM" id="Coils"/>
    </source>
</evidence>
<protein>
    <submittedName>
        <fullName evidence="2">Uncharacterized protein</fullName>
    </submittedName>
</protein>
<evidence type="ECO:0000313" key="2">
    <source>
        <dbReference type="EMBL" id="AYV77482.1"/>
    </source>
</evidence>
<accession>A0A3G4ZRE0</accession>
<proteinExistence type="predicted"/>